<keyword evidence="7" id="KW-1133">Transmembrane helix</keyword>
<dbReference type="InterPro" id="IPR045315">
    <property type="entry name" value="Mtm1-like"/>
</dbReference>
<evidence type="ECO:0000256" key="1">
    <source>
        <dbReference type="ARBA" id="ARBA00004448"/>
    </source>
</evidence>
<feature type="compositionally biased region" description="Polar residues" evidence="11">
    <location>
        <begin position="605"/>
        <end position="620"/>
    </location>
</feature>
<evidence type="ECO:0000256" key="3">
    <source>
        <dbReference type="ARBA" id="ARBA00022448"/>
    </source>
</evidence>
<evidence type="ECO:0000256" key="10">
    <source>
        <dbReference type="PROSITE-ProRule" id="PRU00282"/>
    </source>
</evidence>
<keyword evidence="5" id="KW-0677">Repeat</keyword>
<evidence type="ECO:0000256" key="8">
    <source>
        <dbReference type="ARBA" id="ARBA00023128"/>
    </source>
</evidence>
<dbReference type="PANTHER" id="PTHR45760:SF2">
    <property type="entry name" value="FI19922P1-RELATED"/>
    <property type="match status" value="1"/>
</dbReference>
<evidence type="ECO:0000313" key="12">
    <source>
        <dbReference type="EMBL" id="KAL1836889.1"/>
    </source>
</evidence>
<feature type="repeat" description="Solcar" evidence="10">
    <location>
        <begin position="1035"/>
        <end position="1127"/>
    </location>
</feature>
<sequence>MAKVERRAEELLKGNSLQGLLDLEKERKMDRLRGQQSTQSSPQLHPKENGHPPPRPECPGSSSSPETFLMVKPTRNTAVPALSISIPQNTSGKKATRPTDGETEQETGRQTNAETPTASEPHHKQVTFLDDEDSMSDQSSICQSPSWENYGQRKKEKKLEAERRKREKEQAEKELKAARKRAAARLSKLPPPPATTNPDDPRGLVMTAAERSMSDTSLVSRRNLQGAPSLPRFAISARAASSDNVPNIAWPRPPVVGLRVALDASNAQRPGGGATDDSSTQDTPRSSSGEQKPPSTTSAENESRLVRLPFRMPPVRAPRQQSTSPLGRTRGKDVSRAPGNPNTVHESLPASPSDDSVRTGGYVHHQRAQATQRAIASLVDEHLIAKASQCYPPVRPSATPAHRGRRSSLTMEAKSVAMKLMNLKAPAAAKEHTESRDCAEFKAIPYSSSSDVASSESAVSMPTSLSGTENPCHNTSAERSPTPQSSTSSSVTPTTGSASKSQNRKSRSLMDAAKAALSLSKPSRKHTDGSKATAPLPPQLPTRSPLRPGSAVQDEAAESNRTGTEGSSSAASSAKDVPLAKKAEDNSKSLESHNKDPEVGHSFDPNKSSTPPAGETSVQKGTEPGEDEQWSRTAIPIDIEADTESVITTMSNQERAGEGDSTASAKPLDSRTERPTRHKLLKEAGKASFAAGDGSQQWRGCGWKDGWFDERLTEEGGFSSSVFAEFHGSAGERDISWGSWDRFPNAKQPWRCLGRDIGNQIVAVSQDHVKLDPPGAPEAQPTAQGNLHAGSPETVDAVSSGIRRHAGVDSQASQDANPGHPSKPVPSITTGRPAIPGGGEGPIAKILVQCCSCKFYHDMPSKLYECIAKPDAVVEDRALGISGAITTMVKCHDDVPCEPINRTPRTTMASFARSPEMHNAGQNHDIIHDARVASPPGAALDDSDPEPVDITAWQKMLSATSGSLLTALLATPLDVVRVRWQSQNVTQPPRDFTKLALPSNLPFRQTDLGVTACCREVFFSTNTSEACFFGPRPLGETSLAGATATAAAAPTPSATAPAAAAATAPNPMTCAVQQTQQRVFTSTFDGLRKIARNEGITTLWRGLSPTLIMAIPANIIYFTGYEWLRFNRASPIARAVPEDYAALIAGSAARVLAATAVSPIELFRTRLQALRGDHGNHLVATFRGVRDMVAAHGYRSLWRGLTLTLWRDVPFSGMYWWGYETIRDRLADARARRREAELGADLDLDWERGRRAAGLGAKEDRAPSSPAPRRVGLRAS</sequence>
<keyword evidence="3" id="KW-0813">Transport</keyword>
<evidence type="ECO:0000256" key="4">
    <source>
        <dbReference type="ARBA" id="ARBA00022692"/>
    </source>
</evidence>
<feature type="repeat" description="Solcar" evidence="10">
    <location>
        <begin position="1137"/>
        <end position="1225"/>
    </location>
</feature>
<evidence type="ECO:0000256" key="7">
    <source>
        <dbReference type="ARBA" id="ARBA00022989"/>
    </source>
</evidence>
<feature type="compositionally biased region" description="Polar residues" evidence="11">
    <location>
        <begin position="108"/>
        <end position="118"/>
    </location>
</feature>
<feature type="region of interest" description="Disordered" evidence="11">
    <location>
        <begin position="261"/>
        <end position="368"/>
    </location>
</feature>
<keyword evidence="8" id="KW-0496">Mitochondrion</keyword>
<feature type="region of interest" description="Disordered" evidence="11">
    <location>
        <begin position="1"/>
        <end position="230"/>
    </location>
</feature>
<evidence type="ECO:0000256" key="2">
    <source>
        <dbReference type="ARBA" id="ARBA00006375"/>
    </source>
</evidence>
<dbReference type="InterPro" id="IPR023395">
    <property type="entry name" value="MCP_dom_sf"/>
</dbReference>
<feature type="compositionally biased region" description="Polar residues" evidence="11">
    <location>
        <begin position="276"/>
        <end position="300"/>
    </location>
</feature>
<feature type="compositionally biased region" description="Basic and acidic residues" evidence="11">
    <location>
        <begin position="1"/>
        <end position="12"/>
    </location>
</feature>
<proteinExistence type="inferred from homology"/>
<evidence type="ECO:0000256" key="11">
    <source>
        <dbReference type="SAM" id="MobiDB-lite"/>
    </source>
</evidence>
<protein>
    <recommendedName>
        <fullName evidence="14">Mitochondrial carrier protein</fullName>
    </recommendedName>
</protein>
<dbReference type="Proteomes" id="UP001583172">
    <property type="component" value="Unassembled WGS sequence"/>
</dbReference>
<feature type="region of interest" description="Disordered" evidence="11">
    <location>
        <begin position="770"/>
        <end position="833"/>
    </location>
</feature>
<feature type="compositionally biased region" description="Polar residues" evidence="11">
    <location>
        <begin position="645"/>
        <end position="654"/>
    </location>
</feature>
<feature type="compositionally biased region" description="Polar residues" evidence="11">
    <location>
        <begin position="214"/>
        <end position="223"/>
    </location>
</feature>
<comment type="subcellular location">
    <subcellularLocation>
        <location evidence="1">Mitochondrion inner membrane</location>
        <topology evidence="1">Multi-pass membrane protein</topology>
    </subcellularLocation>
</comment>
<evidence type="ECO:0008006" key="14">
    <source>
        <dbReference type="Google" id="ProtNLM"/>
    </source>
</evidence>
<feature type="compositionally biased region" description="Low complexity" evidence="11">
    <location>
        <begin position="480"/>
        <end position="499"/>
    </location>
</feature>
<feature type="compositionally biased region" description="Polar residues" evidence="11">
    <location>
        <begin position="34"/>
        <end position="43"/>
    </location>
</feature>
<evidence type="ECO:0000256" key="5">
    <source>
        <dbReference type="ARBA" id="ARBA00022737"/>
    </source>
</evidence>
<keyword evidence="9 10" id="KW-0472">Membrane</keyword>
<comment type="caution">
    <text evidence="12">The sequence shown here is derived from an EMBL/GenBank/DDBJ whole genome shotgun (WGS) entry which is preliminary data.</text>
</comment>
<reference evidence="12 13" key="1">
    <citation type="journal article" date="2024" name="Commun. Biol.">
        <title>Comparative genomic analysis of thermophilic fungi reveals convergent evolutionary adaptations and gene losses.</title>
        <authorList>
            <person name="Steindorff A.S."/>
            <person name="Aguilar-Pontes M.V."/>
            <person name="Robinson A.J."/>
            <person name="Andreopoulos B."/>
            <person name="LaButti K."/>
            <person name="Kuo A."/>
            <person name="Mondo S."/>
            <person name="Riley R."/>
            <person name="Otillar R."/>
            <person name="Haridas S."/>
            <person name="Lipzen A."/>
            <person name="Grimwood J."/>
            <person name="Schmutz J."/>
            <person name="Clum A."/>
            <person name="Reid I.D."/>
            <person name="Moisan M.C."/>
            <person name="Butler G."/>
            <person name="Nguyen T.T.M."/>
            <person name="Dewar K."/>
            <person name="Conant G."/>
            <person name="Drula E."/>
            <person name="Henrissat B."/>
            <person name="Hansel C."/>
            <person name="Singer S."/>
            <person name="Hutchinson M.I."/>
            <person name="de Vries R.P."/>
            <person name="Natvig D.O."/>
            <person name="Powell A.J."/>
            <person name="Tsang A."/>
            <person name="Grigoriev I.V."/>
        </authorList>
    </citation>
    <scope>NUCLEOTIDE SEQUENCE [LARGE SCALE GENOMIC DNA]</scope>
    <source>
        <strain evidence="12 13">CBS 620.91</strain>
    </source>
</reference>
<name>A0ABR3V555_HUMIN</name>
<keyword evidence="13" id="KW-1185">Reference proteome</keyword>
<feature type="compositionally biased region" description="Basic and acidic residues" evidence="11">
    <location>
        <begin position="22"/>
        <end position="33"/>
    </location>
</feature>
<feature type="compositionally biased region" description="Basic and acidic residues" evidence="11">
    <location>
        <begin position="578"/>
        <end position="601"/>
    </location>
</feature>
<dbReference type="InterPro" id="IPR018108">
    <property type="entry name" value="MCP_transmembrane"/>
</dbReference>
<dbReference type="Gene3D" id="1.50.40.10">
    <property type="entry name" value="Mitochondrial carrier domain"/>
    <property type="match status" value="2"/>
</dbReference>
<gene>
    <name evidence="12" type="ORF">VTJ49DRAFT_4531</name>
</gene>
<evidence type="ECO:0000256" key="6">
    <source>
        <dbReference type="ARBA" id="ARBA00022792"/>
    </source>
</evidence>
<organism evidence="12 13">
    <name type="scientific">Humicola insolens</name>
    <name type="common">Soft-rot fungus</name>
    <dbReference type="NCBI Taxonomy" id="85995"/>
    <lineage>
        <taxon>Eukaryota</taxon>
        <taxon>Fungi</taxon>
        <taxon>Dikarya</taxon>
        <taxon>Ascomycota</taxon>
        <taxon>Pezizomycotina</taxon>
        <taxon>Sordariomycetes</taxon>
        <taxon>Sordariomycetidae</taxon>
        <taxon>Sordariales</taxon>
        <taxon>Chaetomiaceae</taxon>
        <taxon>Mycothermus</taxon>
    </lineage>
</organism>
<dbReference type="PROSITE" id="PS50920">
    <property type="entry name" value="SOLCAR"/>
    <property type="match status" value="2"/>
</dbReference>
<keyword evidence="6" id="KW-0999">Mitochondrion inner membrane</keyword>
<feature type="compositionally biased region" description="Low complexity" evidence="11">
    <location>
        <begin position="512"/>
        <end position="521"/>
    </location>
</feature>
<dbReference type="SUPFAM" id="SSF103506">
    <property type="entry name" value="Mitochondrial carrier"/>
    <property type="match status" value="1"/>
</dbReference>
<feature type="region of interest" description="Disordered" evidence="11">
    <location>
        <begin position="449"/>
        <end position="675"/>
    </location>
</feature>
<keyword evidence="4 10" id="KW-0812">Transmembrane</keyword>
<feature type="compositionally biased region" description="Low complexity" evidence="11">
    <location>
        <begin position="449"/>
        <end position="460"/>
    </location>
</feature>
<accession>A0ABR3V555</accession>
<evidence type="ECO:0000313" key="13">
    <source>
        <dbReference type="Proteomes" id="UP001583172"/>
    </source>
</evidence>
<feature type="compositionally biased region" description="Basic and acidic residues" evidence="11">
    <location>
        <begin position="151"/>
        <end position="177"/>
    </location>
</feature>
<comment type="similarity">
    <text evidence="2">Belongs to the mitochondrial carrier (TC 2.A.29) family.</text>
</comment>
<dbReference type="Pfam" id="PF00153">
    <property type="entry name" value="Mito_carr"/>
    <property type="match status" value="2"/>
</dbReference>
<dbReference type="PANTHER" id="PTHR45760">
    <property type="entry name" value="FI19922P1-RELATED"/>
    <property type="match status" value="1"/>
</dbReference>
<feature type="compositionally biased region" description="Polar residues" evidence="11">
    <location>
        <begin position="461"/>
        <end position="479"/>
    </location>
</feature>
<feature type="compositionally biased region" description="Polar residues" evidence="11">
    <location>
        <begin position="136"/>
        <end position="149"/>
    </location>
</feature>
<dbReference type="EMBL" id="JAZGSY010000354">
    <property type="protein sequence ID" value="KAL1836889.1"/>
    <property type="molecule type" value="Genomic_DNA"/>
</dbReference>
<evidence type="ECO:0000256" key="9">
    <source>
        <dbReference type="ARBA" id="ARBA00023136"/>
    </source>
</evidence>
<feature type="region of interest" description="Disordered" evidence="11">
    <location>
        <begin position="1254"/>
        <end position="1276"/>
    </location>
</feature>